<dbReference type="Proteomes" id="UP000234857">
    <property type="component" value="Unassembled WGS sequence"/>
</dbReference>
<keyword evidence="1" id="KW-0812">Transmembrane</keyword>
<accession>A0A2N5ZIX9</accession>
<dbReference type="AlphaFoldDB" id="A0A2N5ZIX9"/>
<keyword evidence="1" id="KW-0472">Membrane</keyword>
<sequence>MNYRTYPQLYKDLRNKVIVIGAVIIISCLISLIMGRWTIEWNGFAIIGFFLIYSGIREFICFEPKFCKRISISLFFLIIATLILLNM</sequence>
<comment type="caution">
    <text evidence="2">The sequence shown here is derived from an EMBL/GenBank/DDBJ whole genome shotgun (WGS) entry which is preliminary data.</text>
</comment>
<reference evidence="2 3" key="1">
    <citation type="submission" date="2017-11" db="EMBL/GenBank/DDBJ databases">
        <title>Genome-resolved metagenomics identifies genetic mobility, metabolic interactions, and unexpected diversity in perchlorate-reducing communities.</title>
        <authorList>
            <person name="Barnum T.P."/>
            <person name="Figueroa I.A."/>
            <person name="Carlstrom C.I."/>
            <person name="Lucas L.N."/>
            <person name="Engelbrektson A.L."/>
            <person name="Coates J.D."/>
        </authorList>
    </citation>
    <scope>NUCLEOTIDE SEQUENCE [LARGE SCALE GENOMIC DNA]</scope>
    <source>
        <strain evidence="2">BM706</strain>
    </source>
</reference>
<organism evidence="2 3">
    <name type="scientific">Muiribacterium halophilum</name>
    <dbReference type="NCBI Taxonomy" id="2053465"/>
    <lineage>
        <taxon>Bacteria</taxon>
        <taxon>Candidatus Muiribacteriota</taxon>
        <taxon>Candidatus Muiribacteriia</taxon>
        <taxon>Candidatus Muiribacteriales</taxon>
        <taxon>Candidatus Muiribacteriaceae</taxon>
        <taxon>Candidatus Muiribacterium</taxon>
    </lineage>
</organism>
<feature type="transmembrane region" description="Helical" evidence="1">
    <location>
        <begin position="41"/>
        <end position="59"/>
    </location>
</feature>
<gene>
    <name evidence="2" type="ORF">C0601_04225</name>
</gene>
<evidence type="ECO:0000313" key="2">
    <source>
        <dbReference type="EMBL" id="PLX18650.1"/>
    </source>
</evidence>
<feature type="transmembrane region" description="Helical" evidence="1">
    <location>
        <begin position="66"/>
        <end position="85"/>
    </location>
</feature>
<proteinExistence type="predicted"/>
<name>A0A2N5ZIX9_MUIH1</name>
<keyword evidence="1" id="KW-1133">Transmembrane helix</keyword>
<protein>
    <submittedName>
        <fullName evidence="2">Uncharacterized protein</fullName>
    </submittedName>
</protein>
<dbReference type="EMBL" id="PKTG01000056">
    <property type="protein sequence ID" value="PLX18650.1"/>
    <property type="molecule type" value="Genomic_DNA"/>
</dbReference>
<evidence type="ECO:0000313" key="3">
    <source>
        <dbReference type="Proteomes" id="UP000234857"/>
    </source>
</evidence>
<feature type="transmembrane region" description="Helical" evidence="1">
    <location>
        <begin position="17"/>
        <end position="35"/>
    </location>
</feature>
<evidence type="ECO:0000256" key="1">
    <source>
        <dbReference type="SAM" id="Phobius"/>
    </source>
</evidence>
<dbReference type="PROSITE" id="PS51257">
    <property type="entry name" value="PROKAR_LIPOPROTEIN"/>
    <property type="match status" value="1"/>
</dbReference>